<dbReference type="RefSeq" id="WP_348518533.1">
    <property type="nucleotide sequence ID" value="NZ_CP155620.1"/>
</dbReference>
<reference evidence="1" key="1">
    <citation type="submission" date="2024-05" db="EMBL/GenBank/DDBJ databases">
        <title>Campylobacter coli isolated from environmental waters in Slovenia.</title>
        <authorList>
            <person name="Zautner A.E."/>
            <person name="Bunk B."/>
            <person name="Riedel T."/>
            <person name="Sproeer C."/>
        </authorList>
    </citation>
    <scope>NUCLEOTIDE SEQUENCE</scope>
    <source>
        <strain evidence="1">CCS1377</strain>
    </source>
</reference>
<dbReference type="AlphaFoldDB" id="A0AAU7E5D7"/>
<dbReference type="EMBL" id="CP155620">
    <property type="protein sequence ID" value="XBJ29168.1"/>
    <property type="molecule type" value="Genomic_DNA"/>
</dbReference>
<protein>
    <submittedName>
        <fullName evidence="1">Uncharacterized protein</fullName>
    </submittedName>
</protein>
<evidence type="ECO:0000313" key="1">
    <source>
        <dbReference type="EMBL" id="XBJ29168.1"/>
    </source>
</evidence>
<proteinExistence type="predicted"/>
<name>A0AAU7E5D7_9BACT</name>
<gene>
    <name evidence="1" type="ORF">AAH949_08840</name>
</gene>
<organism evidence="1">
    <name type="scientific">Campylobacter sp. CCS1377</name>
    <dbReference type="NCBI Taxonomy" id="3158229"/>
    <lineage>
        <taxon>Bacteria</taxon>
        <taxon>Pseudomonadati</taxon>
        <taxon>Campylobacterota</taxon>
        <taxon>Epsilonproteobacteria</taxon>
        <taxon>Campylobacterales</taxon>
        <taxon>Campylobacteraceae</taxon>
        <taxon>Campylobacter</taxon>
    </lineage>
</organism>
<accession>A0AAU7E5D7</accession>
<sequence length="45" mass="5443">MTPKIKINRPSFQEAQNYLKLSDHYALQENALKKYLQKFIQKMMI</sequence>